<reference evidence="4 5" key="1">
    <citation type="submission" date="2020-01" db="EMBL/GenBank/DDBJ databases">
        <authorList>
            <person name="Gupta K D."/>
        </authorList>
    </citation>
    <scope>NUCLEOTIDE SEQUENCE [LARGE SCALE GENOMIC DNA]</scope>
</reference>
<evidence type="ECO:0000259" key="3">
    <source>
        <dbReference type="Pfam" id="PF02441"/>
    </source>
</evidence>
<keyword evidence="1" id="KW-0173">Coenzyme A biosynthesis</keyword>
<dbReference type="SUPFAM" id="SSF52507">
    <property type="entry name" value="Homo-oligomeric flavin-containing Cys decarboxylases, HFCD"/>
    <property type="match status" value="1"/>
</dbReference>
<dbReference type="InterPro" id="IPR003382">
    <property type="entry name" value="Flavoprotein"/>
</dbReference>
<sequence length="216" mass="23712">MPFVAEAERRPGHTHVLLITSGSVASIKAPLIVKELLSPELPPSQYGDVRVQVAATKTSLAFYKKEEVEDVGSKVWTDEDEWTATYKIGDPILHIELRRWADVVLVAPCSANTLSKIAHGSCDNLVTSLMRALSPTTPTYIFPAMNTLMYEHPLTAEHLRIVKELVRYNVVGPIGKTLACGDVGVGAMTEWKDIVQIVVDLFHLSPIEKPANAINS</sequence>
<dbReference type="Pfam" id="PF02441">
    <property type="entry name" value="Flavoprotein"/>
    <property type="match status" value="1"/>
</dbReference>
<protein>
    <recommendedName>
        <fullName evidence="3">Flavoprotein domain-containing protein</fullName>
    </recommendedName>
</protein>
<dbReference type="InterPro" id="IPR036551">
    <property type="entry name" value="Flavin_trans-like"/>
</dbReference>
<feature type="domain" description="Flavoprotein" evidence="3">
    <location>
        <begin position="15"/>
        <end position="201"/>
    </location>
</feature>
<dbReference type="Gene3D" id="3.40.50.1950">
    <property type="entry name" value="Flavin prenyltransferase-like"/>
    <property type="match status" value="1"/>
</dbReference>
<accession>A0A8S0WQG6</accession>
<gene>
    <name evidence="4" type="ORF">AAE3_LOCUS5183</name>
</gene>
<comment type="caution">
    <text evidence="4">The sequence shown here is derived from an EMBL/GenBank/DDBJ whole genome shotgun (WGS) entry which is preliminary data.</text>
</comment>
<organism evidence="4 5">
    <name type="scientific">Cyclocybe aegerita</name>
    <name type="common">Black poplar mushroom</name>
    <name type="synonym">Agrocybe aegerita</name>
    <dbReference type="NCBI Taxonomy" id="1973307"/>
    <lineage>
        <taxon>Eukaryota</taxon>
        <taxon>Fungi</taxon>
        <taxon>Dikarya</taxon>
        <taxon>Basidiomycota</taxon>
        <taxon>Agaricomycotina</taxon>
        <taxon>Agaricomycetes</taxon>
        <taxon>Agaricomycetidae</taxon>
        <taxon>Agaricales</taxon>
        <taxon>Agaricineae</taxon>
        <taxon>Bolbitiaceae</taxon>
        <taxon>Cyclocybe</taxon>
    </lineage>
</organism>
<keyword evidence="5" id="KW-1185">Reference proteome</keyword>
<dbReference type="PANTHER" id="PTHR14359:SF6">
    <property type="entry name" value="PHOSPHOPANTOTHENOYLCYSTEINE DECARBOXYLASE"/>
    <property type="match status" value="1"/>
</dbReference>
<dbReference type="GO" id="GO:0004633">
    <property type="term" value="F:phosphopantothenoylcysteine decarboxylase activity"/>
    <property type="evidence" value="ECO:0007669"/>
    <property type="project" value="TreeGrafter"/>
</dbReference>
<dbReference type="AlphaFoldDB" id="A0A8S0WQG6"/>
<dbReference type="GO" id="GO:0071513">
    <property type="term" value="C:phosphopantothenoylcysteine decarboxylase complex"/>
    <property type="evidence" value="ECO:0007669"/>
    <property type="project" value="TreeGrafter"/>
</dbReference>
<evidence type="ECO:0000313" key="5">
    <source>
        <dbReference type="Proteomes" id="UP000467700"/>
    </source>
</evidence>
<comment type="similarity">
    <text evidence="2">Belongs to the HFCD (homooligomeric flavin containing Cys decarboxylase) superfamily.</text>
</comment>
<proteinExistence type="inferred from homology"/>
<dbReference type="GO" id="GO:0015937">
    <property type="term" value="P:coenzyme A biosynthetic process"/>
    <property type="evidence" value="ECO:0007669"/>
    <property type="project" value="UniProtKB-KW"/>
</dbReference>
<evidence type="ECO:0000313" key="4">
    <source>
        <dbReference type="EMBL" id="CAA7262922.1"/>
    </source>
</evidence>
<name>A0A8S0WQG6_CYCAE</name>
<dbReference type="OrthoDB" id="1532798at2759"/>
<dbReference type="Proteomes" id="UP000467700">
    <property type="component" value="Unassembled WGS sequence"/>
</dbReference>
<evidence type="ECO:0000256" key="2">
    <source>
        <dbReference type="ARBA" id="ARBA00038350"/>
    </source>
</evidence>
<dbReference type="PANTHER" id="PTHR14359">
    <property type="entry name" value="HOMO-OLIGOMERIC FLAVIN CONTAINING CYS DECARBOXYLASE FAMILY"/>
    <property type="match status" value="1"/>
</dbReference>
<dbReference type="EMBL" id="CACVBS010000037">
    <property type="protein sequence ID" value="CAA7262922.1"/>
    <property type="molecule type" value="Genomic_DNA"/>
</dbReference>
<dbReference type="GO" id="GO:0010181">
    <property type="term" value="F:FMN binding"/>
    <property type="evidence" value="ECO:0007669"/>
    <property type="project" value="TreeGrafter"/>
</dbReference>
<evidence type="ECO:0000256" key="1">
    <source>
        <dbReference type="ARBA" id="ARBA00022993"/>
    </source>
</evidence>